<dbReference type="InterPro" id="IPR024047">
    <property type="entry name" value="MM3350-like_sf"/>
</dbReference>
<dbReference type="AlphaFoldDB" id="A0A948W8U9"/>
<sequence length="311" mass="36454">MALKFDHILQFKIILQGIKPPIWRRIQIPSDYTFWDFHVAIQDAMGWQDSHLHHFHLKEPALGVKLLIGIPFEREFEDDPVVLPGWDIPVARLLTLVDRSAKYNYDFGDDWWHSITLECIKPRTEKIEYPICTAGRRACPPEDCGGVPGYELLLEAISDPNHEEHESFRTWLGESYDPDKFDKESIVFDDPFERWELAFAADENFAEEDVTPNSKIRIRIGEDETIPLRINKLDYTLLEKLNLFDPEYFERFKPLPGSSDFVGQFTLYDLEDMQGYVAAESNHTDDRWLEMRLSSLFDRISDLMDRYDDGN</sequence>
<proteinExistence type="predicted"/>
<comment type="caution">
    <text evidence="2">The sequence shown here is derived from an EMBL/GenBank/DDBJ whole genome shotgun (WGS) entry which is preliminary data.</text>
</comment>
<evidence type="ECO:0000313" key="2">
    <source>
        <dbReference type="EMBL" id="MBU2693071.1"/>
    </source>
</evidence>
<name>A0A948W8U9_UNCEI</name>
<dbReference type="Pfam" id="PF07929">
    <property type="entry name" value="PRiA4_ORF3"/>
    <property type="match status" value="1"/>
</dbReference>
<reference evidence="2" key="1">
    <citation type="submission" date="2021-05" db="EMBL/GenBank/DDBJ databases">
        <title>Energy efficiency and biological interactions define the core microbiome of deep oligotrophic groundwater.</title>
        <authorList>
            <person name="Mehrshad M."/>
            <person name="Lopez-Fernandez M."/>
            <person name="Bell E."/>
            <person name="Bernier-Latmani R."/>
            <person name="Bertilsson S."/>
            <person name="Dopson M."/>
        </authorList>
    </citation>
    <scope>NUCLEOTIDE SEQUENCE</scope>
    <source>
        <strain evidence="2">Modern_marine.mb.64</strain>
    </source>
</reference>
<dbReference type="Gene3D" id="3.10.290.30">
    <property type="entry name" value="MM3350-like"/>
    <property type="match status" value="1"/>
</dbReference>
<evidence type="ECO:0000259" key="1">
    <source>
        <dbReference type="Pfam" id="PF07929"/>
    </source>
</evidence>
<accession>A0A948W8U9</accession>
<dbReference type="PANTHER" id="PTHR41878:SF1">
    <property type="entry name" value="TNPR PROTEIN"/>
    <property type="match status" value="1"/>
</dbReference>
<dbReference type="EMBL" id="JAHJDP010000109">
    <property type="protein sequence ID" value="MBU2693071.1"/>
    <property type="molecule type" value="Genomic_DNA"/>
</dbReference>
<dbReference type="Proteomes" id="UP000777784">
    <property type="component" value="Unassembled WGS sequence"/>
</dbReference>
<feature type="domain" description="Plasmid pRiA4b Orf3-like" evidence="1">
    <location>
        <begin position="8"/>
        <end position="184"/>
    </location>
</feature>
<dbReference type="InterPro" id="IPR012912">
    <property type="entry name" value="Plasmid_pRiA4b_Orf3-like"/>
</dbReference>
<protein>
    <submittedName>
        <fullName evidence="2">Plasmid pRiA4b ORF-3 family protein</fullName>
    </submittedName>
</protein>
<evidence type="ECO:0000313" key="3">
    <source>
        <dbReference type="Proteomes" id="UP000777784"/>
    </source>
</evidence>
<gene>
    <name evidence="2" type="ORF">KJ970_19315</name>
</gene>
<dbReference type="PANTHER" id="PTHR41878">
    <property type="entry name" value="LEXA REPRESSOR-RELATED"/>
    <property type="match status" value="1"/>
</dbReference>
<organism evidence="2 3">
    <name type="scientific">Eiseniibacteriota bacterium</name>
    <dbReference type="NCBI Taxonomy" id="2212470"/>
    <lineage>
        <taxon>Bacteria</taxon>
        <taxon>Candidatus Eiseniibacteriota</taxon>
    </lineage>
</organism>
<dbReference type="SUPFAM" id="SSF159941">
    <property type="entry name" value="MM3350-like"/>
    <property type="match status" value="1"/>
</dbReference>